<gene>
    <name evidence="4" type="ORF">KB893_005105</name>
    <name evidence="3" type="ORF">KB893_16290</name>
</gene>
<dbReference type="EMBL" id="JAGQFT020000003">
    <property type="protein sequence ID" value="MBS7456515.1"/>
    <property type="molecule type" value="Genomic_DNA"/>
</dbReference>
<feature type="domain" description="Endonuclease/exonuclease/phosphatase" evidence="2">
    <location>
        <begin position="107"/>
        <end position="312"/>
    </location>
</feature>
<dbReference type="EMBL" id="JAGQFT010000226">
    <property type="protein sequence ID" value="MBR0564047.1"/>
    <property type="molecule type" value="Genomic_DNA"/>
</dbReference>
<keyword evidence="5" id="KW-1185">Reference proteome</keyword>
<keyword evidence="3" id="KW-0378">Hydrolase</keyword>
<dbReference type="Proteomes" id="UP000675747">
    <property type="component" value="Unassembled WGS sequence"/>
</dbReference>
<evidence type="ECO:0000313" key="4">
    <source>
        <dbReference type="EMBL" id="MBS7456515.1"/>
    </source>
</evidence>
<sequence length="358" mass="40187">MTEWVFAALTAVLVALTALPLLRTEVWWVRALDFPRLLLVFASLALLAAHLLVGGSPERAWTIGVTVANGLCLAYQAWWIWPYTRLKRREVADADDRDLGRITFLASNVLMTNRNSDALLDLVRREDPDILIAVETDSWWQERLDVLVDEYPHTLRCPLDNLYGMNVYSRLPLDDGEIRFLVEDDIPSAHAHVRMRNGQRFALHCVHPRPPSPTEADDSTERDAELVVVGRACARSELPVIVAGDLNDVAWSRTTRLFRKVSGLLDPRVGRGMFNTFHARIPVLRWPLDHLFHSSHFTLVDIRRLPGIGSDHFPIVVTLALDPGENDPDAGLERDADAREEAQDVLAKAGVQADVAPV</sequence>
<dbReference type="Pfam" id="PF03372">
    <property type="entry name" value="Exo_endo_phos"/>
    <property type="match status" value="1"/>
</dbReference>
<dbReference type="SUPFAM" id="SSF56219">
    <property type="entry name" value="DNase I-like"/>
    <property type="match status" value="1"/>
</dbReference>
<name>A0A8J7VW22_9GAMM</name>
<dbReference type="InterPro" id="IPR036691">
    <property type="entry name" value="Endo/exonu/phosph_ase_sf"/>
</dbReference>
<comment type="caution">
    <text evidence="3">The sequence shown here is derived from an EMBL/GenBank/DDBJ whole genome shotgun (WGS) entry which is preliminary data.</text>
</comment>
<accession>A0A8J7VW22</accession>
<keyword evidence="1" id="KW-1133">Transmembrane helix</keyword>
<protein>
    <submittedName>
        <fullName evidence="3">Endonuclease/exonuclease/phosphatase family protein</fullName>
    </submittedName>
</protein>
<dbReference type="GO" id="GO:0004519">
    <property type="term" value="F:endonuclease activity"/>
    <property type="evidence" value="ECO:0007669"/>
    <property type="project" value="UniProtKB-KW"/>
</dbReference>
<dbReference type="InterPro" id="IPR005135">
    <property type="entry name" value="Endo/exonuclease/phosphatase"/>
</dbReference>
<keyword evidence="3" id="KW-0255">Endonuclease</keyword>
<organism evidence="3">
    <name type="scientific">Coralloluteibacterium stylophorae</name>
    <dbReference type="NCBI Taxonomy" id="1776034"/>
    <lineage>
        <taxon>Bacteria</taxon>
        <taxon>Pseudomonadati</taxon>
        <taxon>Pseudomonadota</taxon>
        <taxon>Gammaproteobacteria</taxon>
        <taxon>Lysobacterales</taxon>
        <taxon>Lysobacteraceae</taxon>
        <taxon>Coralloluteibacterium</taxon>
    </lineage>
</organism>
<keyword evidence="3" id="KW-0540">Nuclease</keyword>
<reference evidence="3" key="2">
    <citation type="submission" date="2021-04" db="EMBL/GenBank/DDBJ databases">
        <authorList>
            <person name="Karlyshev A.V."/>
        </authorList>
    </citation>
    <scope>NUCLEOTIDE SEQUENCE</scope>
    <source>
        <strain evidence="3">LMG 29479</strain>
    </source>
</reference>
<keyword evidence="1" id="KW-0812">Transmembrane</keyword>
<evidence type="ECO:0000259" key="2">
    <source>
        <dbReference type="Pfam" id="PF03372"/>
    </source>
</evidence>
<evidence type="ECO:0000256" key="1">
    <source>
        <dbReference type="SAM" id="Phobius"/>
    </source>
</evidence>
<reference evidence="4 5" key="1">
    <citation type="journal article" date="2021" name="Microbiol. Resour. Announc.">
        <title>Draft Genome Sequence of Coralloluteibacterium stylophorae LMG 29479T.</title>
        <authorList>
            <person name="Karlyshev A.V."/>
            <person name="Kudryashova E.B."/>
            <person name="Ariskina E.V."/>
            <person name="Conroy A.P."/>
            <person name="Abidueva E.Y."/>
        </authorList>
    </citation>
    <scope>NUCLEOTIDE SEQUENCE [LARGE SCALE GENOMIC DNA]</scope>
    <source>
        <strain evidence="4 5">LMG 29479</strain>
    </source>
</reference>
<keyword evidence="1" id="KW-0472">Membrane</keyword>
<proteinExistence type="predicted"/>
<feature type="transmembrane region" description="Helical" evidence="1">
    <location>
        <begin position="60"/>
        <end position="81"/>
    </location>
</feature>
<dbReference type="Gene3D" id="3.60.10.10">
    <property type="entry name" value="Endonuclease/exonuclease/phosphatase"/>
    <property type="match status" value="1"/>
</dbReference>
<dbReference type="AlphaFoldDB" id="A0A8J7VW22"/>
<feature type="transmembrane region" description="Helical" evidence="1">
    <location>
        <begin position="34"/>
        <end position="53"/>
    </location>
</feature>
<evidence type="ECO:0000313" key="5">
    <source>
        <dbReference type="Proteomes" id="UP000675747"/>
    </source>
</evidence>
<evidence type="ECO:0000313" key="3">
    <source>
        <dbReference type="EMBL" id="MBR0564047.1"/>
    </source>
</evidence>
<dbReference type="RefSeq" id="WP_211927914.1">
    <property type="nucleotide sequence ID" value="NZ_JAGQFT020000003.1"/>
</dbReference>